<dbReference type="SUPFAM" id="SSF52317">
    <property type="entry name" value="Class I glutamine amidotransferase-like"/>
    <property type="match status" value="1"/>
</dbReference>
<dbReference type="InterPro" id="IPR029062">
    <property type="entry name" value="Class_I_gatase-like"/>
</dbReference>
<dbReference type="RefSeq" id="WP_282905852.1">
    <property type="nucleotide sequence ID" value="NZ_CP124855.1"/>
</dbReference>
<protein>
    <recommendedName>
        <fullName evidence="10">Imidazole glycerol phosphate synthase subunit HisH</fullName>
        <ecNumber evidence="10">4.3.2.10</ecNumber>
    </recommendedName>
    <alternativeName>
        <fullName evidence="10">IGP synthase glutaminase subunit</fullName>
        <ecNumber evidence="10">3.5.1.2</ecNumber>
    </alternativeName>
    <alternativeName>
        <fullName evidence="10">IGP synthase subunit HisH</fullName>
    </alternativeName>
    <alternativeName>
        <fullName evidence="10">ImGP synthase subunit HisH</fullName>
        <shortName evidence="10">IGPS subunit HisH</shortName>
    </alternativeName>
</protein>
<evidence type="ECO:0000259" key="11">
    <source>
        <dbReference type="Pfam" id="PF00117"/>
    </source>
</evidence>
<feature type="active site" evidence="10">
    <location>
        <position position="176"/>
    </location>
</feature>
<dbReference type="NCBIfam" id="TIGR01855">
    <property type="entry name" value="IMP_synth_hisH"/>
    <property type="match status" value="1"/>
</dbReference>
<gene>
    <name evidence="10 12" type="primary">hisH</name>
    <name evidence="12" type="ORF">QGN23_04675</name>
</gene>
<evidence type="ECO:0000256" key="1">
    <source>
        <dbReference type="ARBA" id="ARBA00005091"/>
    </source>
</evidence>
<dbReference type="PANTHER" id="PTHR42701:SF1">
    <property type="entry name" value="IMIDAZOLE GLYCEROL PHOSPHATE SYNTHASE SUBUNIT HISH"/>
    <property type="match status" value="1"/>
</dbReference>
<organism evidence="12 13">
    <name type="scientific">Chryseobacterium gotjawalense</name>
    <dbReference type="NCBI Taxonomy" id="3042315"/>
    <lineage>
        <taxon>Bacteria</taxon>
        <taxon>Pseudomonadati</taxon>
        <taxon>Bacteroidota</taxon>
        <taxon>Flavobacteriia</taxon>
        <taxon>Flavobacteriales</taxon>
        <taxon>Weeksellaceae</taxon>
        <taxon>Chryseobacterium group</taxon>
        <taxon>Chryseobacterium</taxon>
    </lineage>
</organism>
<dbReference type="EC" id="3.5.1.2" evidence="10"/>
<dbReference type="HAMAP" id="MF_00278">
    <property type="entry name" value="HisH"/>
    <property type="match status" value="1"/>
</dbReference>
<dbReference type="EC" id="4.3.2.10" evidence="10"/>
<accession>A0ABY8RGC2</accession>
<evidence type="ECO:0000256" key="2">
    <source>
        <dbReference type="ARBA" id="ARBA00011152"/>
    </source>
</evidence>
<dbReference type="GO" id="GO:0016829">
    <property type="term" value="F:lyase activity"/>
    <property type="evidence" value="ECO:0007669"/>
    <property type="project" value="UniProtKB-KW"/>
</dbReference>
<evidence type="ECO:0000313" key="12">
    <source>
        <dbReference type="EMBL" id="WHF52574.1"/>
    </source>
</evidence>
<dbReference type="InterPro" id="IPR010139">
    <property type="entry name" value="Imidazole-glycPsynth_HisH"/>
</dbReference>
<dbReference type="PANTHER" id="PTHR42701">
    <property type="entry name" value="IMIDAZOLE GLYCEROL PHOSPHATE SYNTHASE SUBUNIT HISH"/>
    <property type="match status" value="1"/>
</dbReference>
<feature type="domain" description="Glutamine amidotransferase" evidence="11">
    <location>
        <begin position="4"/>
        <end position="190"/>
    </location>
</feature>
<feature type="active site" evidence="10">
    <location>
        <position position="174"/>
    </location>
</feature>
<dbReference type="PROSITE" id="PS51273">
    <property type="entry name" value="GATASE_TYPE_1"/>
    <property type="match status" value="1"/>
</dbReference>
<evidence type="ECO:0000256" key="4">
    <source>
        <dbReference type="ARBA" id="ARBA00022801"/>
    </source>
</evidence>
<evidence type="ECO:0000256" key="9">
    <source>
        <dbReference type="ARBA" id="ARBA00049534"/>
    </source>
</evidence>
<keyword evidence="13" id="KW-1185">Reference proteome</keyword>
<dbReference type="Proteomes" id="UP001241656">
    <property type="component" value="Chromosome"/>
</dbReference>
<proteinExistence type="inferred from homology"/>
<evidence type="ECO:0000256" key="3">
    <source>
        <dbReference type="ARBA" id="ARBA00022605"/>
    </source>
</evidence>
<comment type="subunit">
    <text evidence="2 10">Heterodimer of HisH and HisF.</text>
</comment>
<dbReference type="PIRSF" id="PIRSF000495">
    <property type="entry name" value="Amidotransf_hisH"/>
    <property type="match status" value="1"/>
</dbReference>
<sequence length="196" mass="22036">MIAIIDYGAGNVKSVENAVRKLGFKTIITSDFEEIRNAEKVIFPGVGEASTAMNYLKERKLDILIPTLKQPFLGICLGQQLLCDYSKEGNTKCLGIFDLKVKEFPATDIVPHMGWNNLQKIKGDLLEGISADDNFYFVHRYYCEVGENTTSECDYILSFSATLQKDNFYGTQFHPEKSGDVGSKILENFLKLKVIN</sequence>
<keyword evidence="7 10" id="KW-0456">Lyase</keyword>
<keyword evidence="3 10" id="KW-0028">Amino-acid biosynthesis</keyword>
<reference evidence="12 13" key="1">
    <citation type="submission" date="2023-05" db="EMBL/GenBank/DDBJ databases">
        <title>Genomic insight into Chryseobacterium sp. wdc7 isolated forest soil (Gotjawal).</title>
        <authorList>
            <person name="Park S.-J."/>
        </authorList>
    </citation>
    <scope>NUCLEOTIDE SEQUENCE [LARGE SCALE GENOMIC DNA]</scope>
    <source>
        <strain evidence="13">wdc7</strain>
    </source>
</reference>
<keyword evidence="5 10" id="KW-0315">Glutamine amidotransferase</keyword>
<name>A0ABY8RGC2_9FLAO</name>
<comment type="catalytic activity">
    <reaction evidence="9 10">
        <text>L-glutamine + H2O = L-glutamate + NH4(+)</text>
        <dbReference type="Rhea" id="RHEA:15889"/>
        <dbReference type="ChEBI" id="CHEBI:15377"/>
        <dbReference type="ChEBI" id="CHEBI:28938"/>
        <dbReference type="ChEBI" id="CHEBI:29985"/>
        <dbReference type="ChEBI" id="CHEBI:58359"/>
        <dbReference type="EC" id="3.5.1.2"/>
    </reaction>
</comment>
<comment type="subcellular location">
    <subcellularLocation>
        <location evidence="10">Cytoplasm</location>
    </subcellularLocation>
</comment>
<dbReference type="Pfam" id="PF00117">
    <property type="entry name" value="GATase"/>
    <property type="match status" value="1"/>
</dbReference>
<comment type="function">
    <text evidence="10">IGPS catalyzes the conversion of PRFAR and glutamine to IGP, AICAR and glutamate. The HisH subunit catalyzes the hydrolysis of glutamine to glutamate and ammonia as part of the synthesis of IGP and AICAR. The resulting ammonia molecule is channeled to the active site of HisF.</text>
</comment>
<evidence type="ECO:0000256" key="7">
    <source>
        <dbReference type="ARBA" id="ARBA00023239"/>
    </source>
</evidence>
<dbReference type="Gene3D" id="3.40.50.880">
    <property type="match status" value="1"/>
</dbReference>
<keyword evidence="6 10" id="KW-0368">Histidine biosynthesis</keyword>
<comment type="catalytic activity">
    <reaction evidence="8 10">
        <text>5-[(5-phospho-1-deoxy-D-ribulos-1-ylimino)methylamino]-1-(5-phospho-beta-D-ribosyl)imidazole-4-carboxamide + L-glutamine = D-erythro-1-(imidazol-4-yl)glycerol 3-phosphate + 5-amino-1-(5-phospho-beta-D-ribosyl)imidazole-4-carboxamide + L-glutamate + H(+)</text>
        <dbReference type="Rhea" id="RHEA:24793"/>
        <dbReference type="ChEBI" id="CHEBI:15378"/>
        <dbReference type="ChEBI" id="CHEBI:29985"/>
        <dbReference type="ChEBI" id="CHEBI:58278"/>
        <dbReference type="ChEBI" id="CHEBI:58359"/>
        <dbReference type="ChEBI" id="CHEBI:58475"/>
        <dbReference type="ChEBI" id="CHEBI:58525"/>
        <dbReference type="EC" id="4.3.2.10"/>
    </reaction>
</comment>
<dbReference type="CDD" id="cd01748">
    <property type="entry name" value="GATase1_IGP_Synthase"/>
    <property type="match status" value="1"/>
</dbReference>
<feature type="active site" description="Nucleophile" evidence="10">
    <location>
        <position position="76"/>
    </location>
</feature>
<evidence type="ECO:0000313" key="13">
    <source>
        <dbReference type="Proteomes" id="UP001241656"/>
    </source>
</evidence>
<evidence type="ECO:0000256" key="6">
    <source>
        <dbReference type="ARBA" id="ARBA00023102"/>
    </source>
</evidence>
<keyword evidence="10" id="KW-0963">Cytoplasm</keyword>
<keyword evidence="4 10" id="KW-0378">Hydrolase</keyword>
<evidence type="ECO:0000256" key="8">
    <source>
        <dbReference type="ARBA" id="ARBA00047838"/>
    </source>
</evidence>
<comment type="pathway">
    <text evidence="1 10">Amino-acid biosynthesis; L-histidine biosynthesis; L-histidine from 5-phospho-alpha-D-ribose 1-diphosphate: step 5/9.</text>
</comment>
<dbReference type="EMBL" id="CP124855">
    <property type="protein sequence ID" value="WHF52574.1"/>
    <property type="molecule type" value="Genomic_DNA"/>
</dbReference>
<dbReference type="InterPro" id="IPR017926">
    <property type="entry name" value="GATASE"/>
</dbReference>
<evidence type="ECO:0000256" key="10">
    <source>
        <dbReference type="HAMAP-Rule" id="MF_00278"/>
    </source>
</evidence>
<evidence type="ECO:0000256" key="5">
    <source>
        <dbReference type="ARBA" id="ARBA00022962"/>
    </source>
</evidence>